<name>A0ABV8K986_9BACL</name>
<keyword evidence="3" id="KW-1185">Reference proteome</keyword>
<evidence type="ECO:0000313" key="3">
    <source>
        <dbReference type="Proteomes" id="UP001595715"/>
    </source>
</evidence>
<comment type="caution">
    <text evidence="2">The sequence shown here is derived from an EMBL/GenBank/DDBJ whole genome shotgun (WGS) entry which is preliminary data.</text>
</comment>
<dbReference type="EMBL" id="JBHSAM010000034">
    <property type="protein sequence ID" value="MFC4102620.1"/>
    <property type="molecule type" value="Genomic_DNA"/>
</dbReference>
<sequence length="399" mass="45140">MPSSWLRYPFLYLLVTALAGVLLRGMALLPTVPDLYERLLHAHSHIALLGWGYSALYLLYVHYFLPDGQQRSRFLTINWLLTQVTTVLMFVAFTIQGYGFYSILFSTIHIFLSYAFAYWMWKRMGRRGSSPLSVRVAKAGLFYMVLSSVGPWTLAVLSAMDLTASPWYHGALYFYLHLQYNGWFTLGLLAMVYDKLEHHMNSAALRWGRRQYRLYVGSLLPSFLLSLLGMNLSAGWFSVAVLSGAVQFLSVGIFLLLWLQYRRQAADNGWFTFALSALAAKMVLELVSAFPQLRSLAFDNRSVVIGYLHLVLLGFVSCLLLALLHQLNRGKRMTQAMPPGSFIFLAGLTGNEVLLFLEGWINWTAQSTVPYSSVLLLAMSVCMLLGIVTMTLAAFRRRP</sequence>
<feature type="transmembrane region" description="Helical" evidence="1">
    <location>
        <begin position="369"/>
        <end position="395"/>
    </location>
</feature>
<feature type="transmembrane region" description="Helical" evidence="1">
    <location>
        <begin position="77"/>
        <end position="95"/>
    </location>
</feature>
<organism evidence="2 3">
    <name type="scientific">Paenibacillus xanthanilyticus</name>
    <dbReference type="NCBI Taxonomy" id="1783531"/>
    <lineage>
        <taxon>Bacteria</taxon>
        <taxon>Bacillati</taxon>
        <taxon>Bacillota</taxon>
        <taxon>Bacilli</taxon>
        <taxon>Bacillales</taxon>
        <taxon>Paenibacillaceae</taxon>
        <taxon>Paenibacillus</taxon>
    </lineage>
</organism>
<evidence type="ECO:0000256" key="1">
    <source>
        <dbReference type="SAM" id="Phobius"/>
    </source>
</evidence>
<accession>A0ABV8K986</accession>
<feature type="transmembrane region" description="Helical" evidence="1">
    <location>
        <begin position="236"/>
        <end position="258"/>
    </location>
</feature>
<gene>
    <name evidence="2" type="ORF">ACFOZ8_23645</name>
</gene>
<feature type="transmembrane region" description="Helical" evidence="1">
    <location>
        <begin position="302"/>
        <end position="324"/>
    </location>
</feature>
<keyword evidence="1" id="KW-0472">Membrane</keyword>
<feature type="transmembrane region" description="Helical" evidence="1">
    <location>
        <begin position="172"/>
        <end position="193"/>
    </location>
</feature>
<keyword evidence="1" id="KW-1133">Transmembrane helix</keyword>
<feature type="transmembrane region" description="Helical" evidence="1">
    <location>
        <begin position="101"/>
        <end position="121"/>
    </location>
</feature>
<evidence type="ECO:0000313" key="2">
    <source>
        <dbReference type="EMBL" id="MFC4102620.1"/>
    </source>
</evidence>
<feature type="transmembrane region" description="Helical" evidence="1">
    <location>
        <begin position="141"/>
        <end position="160"/>
    </location>
</feature>
<keyword evidence="1" id="KW-0812">Transmembrane</keyword>
<dbReference type="RefSeq" id="WP_377721240.1">
    <property type="nucleotide sequence ID" value="NZ_JBHSAM010000034.1"/>
</dbReference>
<reference evidence="3" key="1">
    <citation type="journal article" date="2019" name="Int. J. Syst. Evol. Microbiol.">
        <title>The Global Catalogue of Microorganisms (GCM) 10K type strain sequencing project: providing services to taxonomists for standard genome sequencing and annotation.</title>
        <authorList>
            <consortium name="The Broad Institute Genomics Platform"/>
            <consortium name="The Broad Institute Genome Sequencing Center for Infectious Disease"/>
            <person name="Wu L."/>
            <person name="Ma J."/>
        </authorList>
    </citation>
    <scope>NUCLEOTIDE SEQUENCE [LARGE SCALE GENOMIC DNA]</scope>
    <source>
        <strain evidence="3">IBRC-M 10987</strain>
    </source>
</reference>
<feature type="transmembrane region" description="Helical" evidence="1">
    <location>
        <begin position="43"/>
        <end position="65"/>
    </location>
</feature>
<feature type="transmembrane region" description="Helical" evidence="1">
    <location>
        <begin position="270"/>
        <end position="290"/>
    </location>
</feature>
<proteinExistence type="predicted"/>
<feature type="transmembrane region" description="Helical" evidence="1">
    <location>
        <begin position="214"/>
        <end position="230"/>
    </location>
</feature>
<feature type="transmembrane region" description="Helical" evidence="1">
    <location>
        <begin position="336"/>
        <end position="357"/>
    </location>
</feature>
<dbReference type="Proteomes" id="UP001595715">
    <property type="component" value="Unassembled WGS sequence"/>
</dbReference>
<protein>
    <submittedName>
        <fullName evidence="2">Uncharacterized protein</fullName>
    </submittedName>
</protein>